<comment type="caution">
    <text evidence="2">The sequence shown here is derived from an EMBL/GenBank/DDBJ whole genome shotgun (WGS) entry which is preliminary data.</text>
</comment>
<feature type="compositionally biased region" description="Polar residues" evidence="1">
    <location>
        <begin position="126"/>
        <end position="136"/>
    </location>
</feature>
<accession>A0A6L2KT97</accession>
<evidence type="ECO:0000256" key="1">
    <source>
        <dbReference type="SAM" id="MobiDB-lite"/>
    </source>
</evidence>
<protein>
    <submittedName>
        <fullName evidence="2">Uncharacterized protein</fullName>
    </submittedName>
</protein>
<feature type="region of interest" description="Disordered" evidence="1">
    <location>
        <begin position="380"/>
        <end position="400"/>
    </location>
</feature>
<reference evidence="2" key="1">
    <citation type="journal article" date="2019" name="Sci. Rep.">
        <title>Draft genome of Tanacetum cinerariifolium, the natural source of mosquito coil.</title>
        <authorList>
            <person name="Yamashiro T."/>
            <person name="Shiraishi A."/>
            <person name="Satake H."/>
            <person name="Nakayama K."/>
        </authorList>
    </citation>
    <scope>NUCLEOTIDE SEQUENCE</scope>
</reference>
<dbReference type="AlphaFoldDB" id="A0A6L2KT97"/>
<evidence type="ECO:0000313" key="2">
    <source>
        <dbReference type="EMBL" id="GEU52813.1"/>
    </source>
</evidence>
<feature type="region of interest" description="Disordered" evidence="1">
    <location>
        <begin position="112"/>
        <end position="169"/>
    </location>
</feature>
<gene>
    <name evidence="2" type="ORF">Tci_024791</name>
</gene>
<dbReference type="EMBL" id="BKCJ010003074">
    <property type="protein sequence ID" value="GEU52813.1"/>
    <property type="molecule type" value="Genomic_DNA"/>
</dbReference>
<name>A0A6L2KT97_TANCI</name>
<feature type="compositionally biased region" description="Basic and acidic residues" evidence="1">
    <location>
        <begin position="143"/>
        <end position="158"/>
    </location>
</feature>
<proteinExistence type="predicted"/>
<sequence>MTNGREMMPPLGFSTPPHIPNVNTSERPPITSTVFVVTTPENTLFAYRASTSAKLNPVIGPSFVEANYEVLESLLRERQRRMLCEWIILTFKFRFSNEDLRSGLEYFSEDYGEEREIESRPEPTKKTTPPLQSRSTGIHRQRERIVGFEEAPNREGSKAGRNAKGSRLSKIEIRENGNRGMNLPPLLVAHLGRNKSGQPLKSYLIFVYRHHQPTTNTGGISLLTNGNPSTEGTSAYHSQGGYTPQTFTNNDMPSYNRSMYPVVTPSNSTGSVTPYVRWFKDYPLLNGLKMPSHIGSYDGKEDPDNFLYLFEGAIRMQKELMPRISGSVPGLRTRSLIEHLSTDLPSTYKDLMEKTYIWIEAREVATNGAPNDQREYFKRSKKSTWDNNRGRKGKRRQGGDQGACKVFGFLIGNFMEVLDVLEWF</sequence>
<feature type="region of interest" description="Disordered" evidence="1">
    <location>
        <begin position="1"/>
        <end position="26"/>
    </location>
</feature>
<organism evidence="2">
    <name type="scientific">Tanacetum cinerariifolium</name>
    <name type="common">Dalmatian daisy</name>
    <name type="synonym">Chrysanthemum cinerariifolium</name>
    <dbReference type="NCBI Taxonomy" id="118510"/>
    <lineage>
        <taxon>Eukaryota</taxon>
        <taxon>Viridiplantae</taxon>
        <taxon>Streptophyta</taxon>
        <taxon>Embryophyta</taxon>
        <taxon>Tracheophyta</taxon>
        <taxon>Spermatophyta</taxon>
        <taxon>Magnoliopsida</taxon>
        <taxon>eudicotyledons</taxon>
        <taxon>Gunneridae</taxon>
        <taxon>Pentapetalae</taxon>
        <taxon>asterids</taxon>
        <taxon>campanulids</taxon>
        <taxon>Asterales</taxon>
        <taxon>Asteraceae</taxon>
        <taxon>Asteroideae</taxon>
        <taxon>Anthemideae</taxon>
        <taxon>Anthemidinae</taxon>
        <taxon>Tanacetum</taxon>
    </lineage>
</organism>